<evidence type="ECO:0000259" key="2">
    <source>
        <dbReference type="Pfam" id="PF05065"/>
    </source>
</evidence>
<comment type="subcellular location">
    <subcellularLocation>
        <location evidence="1">Virion</location>
    </subcellularLocation>
</comment>
<organism evidence="3 4">
    <name type="scientific">Roseinatronobacter bogoriensis subsp. barguzinensis</name>
    <dbReference type="NCBI Taxonomy" id="441209"/>
    <lineage>
        <taxon>Bacteria</taxon>
        <taxon>Pseudomonadati</taxon>
        <taxon>Pseudomonadota</taxon>
        <taxon>Alphaproteobacteria</taxon>
        <taxon>Rhodobacterales</taxon>
        <taxon>Paracoccaceae</taxon>
        <taxon>Roseinatronobacter</taxon>
    </lineage>
</organism>
<protein>
    <submittedName>
        <fullName evidence="3">Phage major capsid protein</fullName>
    </submittedName>
</protein>
<dbReference type="KEGG" id="rbg:BG454_00220"/>
<evidence type="ECO:0000256" key="1">
    <source>
        <dbReference type="ARBA" id="ARBA00004328"/>
    </source>
</evidence>
<evidence type="ECO:0000313" key="4">
    <source>
        <dbReference type="Proteomes" id="UP000228948"/>
    </source>
</evidence>
<dbReference type="InterPro" id="IPR024455">
    <property type="entry name" value="Phage_capsid"/>
</dbReference>
<dbReference type="STRING" id="441209.GCA_001870665_00297"/>
<keyword evidence="4" id="KW-1185">Reference proteome</keyword>
<dbReference type="OrthoDB" id="7754466at2"/>
<proteinExistence type="predicted"/>
<dbReference type="NCBIfam" id="TIGR01554">
    <property type="entry name" value="major_cap_HK97"/>
    <property type="match status" value="1"/>
</dbReference>
<accession>A0A2K8KE73</accession>
<dbReference type="Pfam" id="PF05065">
    <property type="entry name" value="Phage_capsid"/>
    <property type="match status" value="1"/>
</dbReference>
<dbReference type="InterPro" id="IPR054612">
    <property type="entry name" value="Phage_capsid-like_C"/>
</dbReference>
<reference evidence="3 4" key="1">
    <citation type="submission" date="2017-11" db="EMBL/GenBank/DDBJ databases">
        <title>Revised Sequence and Annotation of the Rhodobaca barguzinensis strain alga05 Genome.</title>
        <authorList>
            <person name="Kopejtka K."/>
            <person name="Tomasch J.M."/>
            <person name="Bunk B."/>
            <person name="Koblizek M."/>
        </authorList>
    </citation>
    <scope>NUCLEOTIDE SEQUENCE [LARGE SCALE GENOMIC DNA]</scope>
    <source>
        <strain evidence="4">alga05</strain>
    </source>
</reference>
<gene>
    <name evidence="3" type="ORF">BG454_00220</name>
</gene>
<dbReference type="AlphaFoldDB" id="A0A2K8KE73"/>
<evidence type="ECO:0000313" key="3">
    <source>
        <dbReference type="EMBL" id="ATX64450.1"/>
    </source>
</evidence>
<dbReference type="RefSeq" id="WP_071479494.1">
    <property type="nucleotide sequence ID" value="NZ_CP024899.1"/>
</dbReference>
<dbReference type="SUPFAM" id="SSF56563">
    <property type="entry name" value="Major capsid protein gp5"/>
    <property type="match status" value="1"/>
</dbReference>
<feature type="domain" description="Phage capsid-like C-terminal" evidence="2">
    <location>
        <begin position="157"/>
        <end position="283"/>
    </location>
</feature>
<dbReference type="Proteomes" id="UP000228948">
    <property type="component" value="Chromosome"/>
</dbReference>
<dbReference type="EMBL" id="CP024899">
    <property type="protein sequence ID" value="ATX64450.1"/>
    <property type="molecule type" value="Genomic_DNA"/>
</dbReference>
<name>A0A2K8KE73_9RHOB</name>
<sequence length="421" mass="44932">MLDSVKISRRQSEIRQQLAELAAKPTPTEDETRSMDSLDLEYRTNETRYRAALIAEDTERREAGADLETRSDREYSELMARFELRQVAQALDTGHNLDGATAEIVTELRNAGGYRGIPIPWAALEMRNTVAAGTPDPISTRPIIDRLFPDSIAARMGAQMIQIDHGATEWPVTTAGATVGWQATEAGNVGGPTPFQTADRPLKPDHTLGVQMRLTRKAMKQTGSALEQAVRRDMNAAMQAELDRVTFLGTGSDGQPLGVITGQSAYGIALQEVDELATWAAFRAGVTAFMTANAASGPASINAMIRPELWDFLDGAIWDAGSGLTEWDRLSKHLPNAYTTSNGLAAPAGDPLATTALLTTSTGGIAPVFVGLYGAIDAIRDPYSDAQAGGLRITALATKDVTVARPAQLRVLSGLQIAAGG</sequence>